<dbReference type="GO" id="GO:0016758">
    <property type="term" value="F:hexosyltransferase activity"/>
    <property type="evidence" value="ECO:0007669"/>
    <property type="project" value="InterPro"/>
</dbReference>
<dbReference type="EMBL" id="JAPWDO010000003">
    <property type="protein sequence ID" value="KAJ5479963.1"/>
    <property type="molecule type" value="Genomic_DNA"/>
</dbReference>
<dbReference type="Proteomes" id="UP001147760">
    <property type="component" value="Unassembled WGS sequence"/>
</dbReference>
<feature type="domain" description="Glycosyltransferase family 28 N-terminal" evidence="1">
    <location>
        <begin position="76"/>
        <end position="133"/>
    </location>
</feature>
<dbReference type="SUPFAM" id="SSF53756">
    <property type="entry name" value="UDP-Glycosyltransferase/glycogen phosphorylase"/>
    <property type="match status" value="1"/>
</dbReference>
<reference evidence="2" key="1">
    <citation type="submission" date="2022-12" db="EMBL/GenBank/DDBJ databases">
        <authorList>
            <person name="Petersen C."/>
        </authorList>
    </citation>
    <scope>NUCLEOTIDE SEQUENCE</scope>
    <source>
        <strain evidence="2">IBT 17660</strain>
    </source>
</reference>
<proteinExistence type="predicted"/>
<dbReference type="Pfam" id="PF03033">
    <property type="entry name" value="Glyco_transf_28"/>
    <property type="match status" value="1"/>
</dbReference>
<dbReference type="GO" id="GO:0005975">
    <property type="term" value="P:carbohydrate metabolic process"/>
    <property type="evidence" value="ECO:0007669"/>
    <property type="project" value="InterPro"/>
</dbReference>
<keyword evidence="3" id="KW-1185">Reference proteome</keyword>
<evidence type="ECO:0000313" key="3">
    <source>
        <dbReference type="Proteomes" id="UP001147760"/>
    </source>
</evidence>
<dbReference type="InterPro" id="IPR004276">
    <property type="entry name" value="GlycoTrans_28_N"/>
</dbReference>
<dbReference type="Gene3D" id="3.40.50.2000">
    <property type="entry name" value="Glycogen Phosphorylase B"/>
    <property type="match status" value="1"/>
</dbReference>
<dbReference type="PANTHER" id="PTHR48050">
    <property type="entry name" value="STEROL 3-BETA-GLUCOSYLTRANSFERASE"/>
    <property type="match status" value="1"/>
</dbReference>
<accession>A0A9X0BRJ0</accession>
<comment type="caution">
    <text evidence="2">The sequence shown here is derived from an EMBL/GenBank/DDBJ whole genome shotgun (WGS) entry which is preliminary data.</text>
</comment>
<name>A0A9X0BRJ0_9EURO</name>
<reference evidence="2" key="2">
    <citation type="journal article" date="2023" name="IMA Fungus">
        <title>Comparative genomic study of the Penicillium genus elucidates a diverse pangenome and 15 lateral gene transfer events.</title>
        <authorList>
            <person name="Petersen C."/>
            <person name="Sorensen T."/>
            <person name="Nielsen M.R."/>
            <person name="Sondergaard T.E."/>
            <person name="Sorensen J.L."/>
            <person name="Fitzpatrick D.A."/>
            <person name="Frisvad J.C."/>
            <person name="Nielsen K.L."/>
        </authorList>
    </citation>
    <scope>NUCLEOTIDE SEQUENCE</scope>
    <source>
        <strain evidence="2">IBT 17660</strain>
    </source>
</reference>
<sequence>MSGQDIVPPFELPCPTAPLPDLSLTEDSRVNMRIESRFSRNLEWLMGTQSTEVEVPQTAEAAFRTPVSPFNLRLNIVIQVVGSHGDVQPFVALGEELKRHGHRVRLATHGKFESFVKSAGLGFHPIGGDPVEKILPWALTSAL</sequence>
<protein>
    <submittedName>
        <fullName evidence="2">UDP-glucuronosyl/UDP-glucosyltransferase</fullName>
    </submittedName>
</protein>
<dbReference type="OrthoDB" id="5835829at2759"/>
<dbReference type="PANTHER" id="PTHR48050:SF13">
    <property type="entry name" value="STEROL 3-BETA-GLUCOSYLTRANSFERASE UGT80A2"/>
    <property type="match status" value="1"/>
</dbReference>
<dbReference type="InterPro" id="IPR050426">
    <property type="entry name" value="Glycosyltransferase_28"/>
</dbReference>
<organism evidence="2 3">
    <name type="scientific">Penicillium desertorum</name>
    <dbReference type="NCBI Taxonomy" id="1303715"/>
    <lineage>
        <taxon>Eukaryota</taxon>
        <taxon>Fungi</taxon>
        <taxon>Dikarya</taxon>
        <taxon>Ascomycota</taxon>
        <taxon>Pezizomycotina</taxon>
        <taxon>Eurotiomycetes</taxon>
        <taxon>Eurotiomycetidae</taxon>
        <taxon>Eurotiales</taxon>
        <taxon>Aspergillaceae</taxon>
        <taxon>Penicillium</taxon>
    </lineage>
</organism>
<gene>
    <name evidence="2" type="ORF">N7530_005472</name>
</gene>
<evidence type="ECO:0000259" key="1">
    <source>
        <dbReference type="Pfam" id="PF03033"/>
    </source>
</evidence>
<dbReference type="AlphaFoldDB" id="A0A9X0BRJ0"/>
<evidence type="ECO:0000313" key="2">
    <source>
        <dbReference type="EMBL" id="KAJ5479963.1"/>
    </source>
</evidence>